<name>A0A1X7AQ69_9GAMM</name>
<feature type="transmembrane region" description="Helical" evidence="6">
    <location>
        <begin position="165"/>
        <end position="183"/>
    </location>
</feature>
<reference evidence="7 8" key="1">
    <citation type="submission" date="2017-03" db="EMBL/GenBank/DDBJ databases">
        <authorList>
            <person name="Afonso C.L."/>
            <person name="Miller P.J."/>
            <person name="Scott M.A."/>
            <person name="Spackman E."/>
            <person name="Goraichik I."/>
            <person name="Dimitrov K.M."/>
            <person name="Suarez D.L."/>
            <person name="Swayne D.E."/>
        </authorList>
    </citation>
    <scope>NUCLEOTIDE SEQUENCE [LARGE SCALE GENOMIC DNA]</scope>
    <source>
        <strain evidence="7">SB41UT1</strain>
    </source>
</reference>
<evidence type="ECO:0000256" key="5">
    <source>
        <dbReference type="ARBA" id="ARBA00023136"/>
    </source>
</evidence>
<evidence type="ECO:0000256" key="4">
    <source>
        <dbReference type="ARBA" id="ARBA00022989"/>
    </source>
</evidence>
<dbReference type="OrthoDB" id="9801356at2"/>
<dbReference type="RefSeq" id="WP_087112682.1">
    <property type="nucleotide sequence ID" value="NZ_CBCSCN010000013.1"/>
</dbReference>
<proteinExistence type="inferred from homology"/>
<keyword evidence="4 6" id="KW-1133">Transmembrane helix</keyword>
<evidence type="ECO:0000313" key="8">
    <source>
        <dbReference type="Proteomes" id="UP000196573"/>
    </source>
</evidence>
<dbReference type="GO" id="GO:0016020">
    <property type="term" value="C:membrane"/>
    <property type="evidence" value="ECO:0007669"/>
    <property type="project" value="UniProtKB-SubCell"/>
</dbReference>
<feature type="transmembrane region" description="Helical" evidence="6">
    <location>
        <begin position="67"/>
        <end position="84"/>
    </location>
</feature>
<comment type="subcellular location">
    <subcellularLocation>
        <location evidence="1 6">Membrane</location>
        <topology evidence="1 6">Multi-pass membrane protein</topology>
    </subcellularLocation>
</comment>
<keyword evidence="5 6" id="KW-0472">Membrane</keyword>
<evidence type="ECO:0000256" key="3">
    <source>
        <dbReference type="ARBA" id="ARBA00022692"/>
    </source>
</evidence>
<accession>A0A1X7AQ69</accession>
<gene>
    <name evidence="7" type="ORF">EHSB41UT_04033</name>
</gene>
<feature type="transmembrane region" description="Helical" evidence="6">
    <location>
        <begin position="35"/>
        <end position="55"/>
    </location>
</feature>
<evidence type="ECO:0000256" key="6">
    <source>
        <dbReference type="RuleBase" id="RU365102"/>
    </source>
</evidence>
<evidence type="ECO:0000256" key="1">
    <source>
        <dbReference type="ARBA" id="ARBA00004141"/>
    </source>
</evidence>
<keyword evidence="8" id="KW-1185">Reference proteome</keyword>
<dbReference type="EMBL" id="FWPT01000011">
    <property type="protein sequence ID" value="SMA50239.1"/>
    <property type="molecule type" value="Genomic_DNA"/>
</dbReference>
<dbReference type="PANTHER" id="PTHR12608">
    <property type="entry name" value="TRANSMEMBRANE PROTEIN HTP-1 RELATED"/>
    <property type="match status" value="1"/>
</dbReference>
<protein>
    <recommendedName>
        <fullName evidence="6">GDT1 family protein</fullName>
    </recommendedName>
</protein>
<evidence type="ECO:0000256" key="2">
    <source>
        <dbReference type="ARBA" id="ARBA00009190"/>
    </source>
</evidence>
<dbReference type="GO" id="GO:0046873">
    <property type="term" value="F:metal ion transmembrane transporter activity"/>
    <property type="evidence" value="ECO:0007669"/>
    <property type="project" value="InterPro"/>
</dbReference>
<comment type="similarity">
    <text evidence="2 6">Belongs to the GDT1 family.</text>
</comment>
<dbReference type="AlphaFoldDB" id="A0A1X7AQ69"/>
<keyword evidence="3 6" id="KW-0812">Transmembrane</keyword>
<organism evidence="7 8">
    <name type="scientific">Parendozoicomonas haliclonae</name>
    <dbReference type="NCBI Taxonomy" id="1960125"/>
    <lineage>
        <taxon>Bacteria</taxon>
        <taxon>Pseudomonadati</taxon>
        <taxon>Pseudomonadota</taxon>
        <taxon>Gammaproteobacteria</taxon>
        <taxon>Oceanospirillales</taxon>
        <taxon>Endozoicomonadaceae</taxon>
        <taxon>Parendozoicomonas</taxon>
    </lineage>
</organism>
<evidence type="ECO:0000313" key="7">
    <source>
        <dbReference type="EMBL" id="SMA50239.1"/>
    </source>
</evidence>
<dbReference type="InterPro" id="IPR001727">
    <property type="entry name" value="GDT1-like"/>
</dbReference>
<feature type="transmembrane region" description="Helical" evidence="6">
    <location>
        <begin position="132"/>
        <end position="153"/>
    </location>
</feature>
<feature type="transmembrane region" description="Helical" evidence="6">
    <location>
        <begin position="96"/>
        <end position="112"/>
    </location>
</feature>
<sequence length="185" mass="20130">MEALALSTLMVFIAEIGDKTQLLALLLACRYRKPWAITAGIFVATILNHAASAWLGNWLAGMFSEDVLSWLVGASFIAVAVWTLIPDKMEDEDTGFHRYGAFVATVLLFFLAEIGDKTQVATVILAAQYQPLSMVILGTTLGMMLANVPVVFLGNNLADKLPLIWIRRAAAALFLVLGIYALFGH</sequence>
<dbReference type="PANTHER" id="PTHR12608:SF1">
    <property type="entry name" value="TRANSMEMBRANE PROTEIN 165"/>
    <property type="match status" value="1"/>
</dbReference>
<dbReference type="Proteomes" id="UP000196573">
    <property type="component" value="Unassembled WGS sequence"/>
</dbReference>
<dbReference type="Pfam" id="PF01169">
    <property type="entry name" value="GDT1"/>
    <property type="match status" value="2"/>
</dbReference>